<dbReference type="PROSITE" id="PS51664">
    <property type="entry name" value="YCAO"/>
    <property type="match status" value="1"/>
</dbReference>
<dbReference type="PANTHER" id="PTHR37809:SF1">
    <property type="entry name" value="RIBOSOMAL PROTEIN S12 METHYLTHIOTRANSFERASE ACCESSORY FACTOR YCAO"/>
    <property type="match status" value="1"/>
</dbReference>
<comment type="caution">
    <text evidence="2">The sequence shown here is derived from an EMBL/GenBank/DDBJ whole genome shotgun (WGS) entry which is preliminary data.</text>
</comment>
<evidence type="ECO:0000259" key="1">
    <source>
        <dbReference type="PROSITE" id="PS51664"/>
    </source>
</evidence>
<dbReference type="EMBL" id="JACGXS010000001">
    <property type="protein sequence ID" value="MBA8680535.1"/>
    <property type="molecule type" value="Genomic_DNA"/>
</dbReference>
<name>A0A7W3FJD0_9GAMM</name>
<dbReference type="Gene3D" id="3.30.1330.230">
    <property type="match status" value="1"/>
</dbReference>
<dbReference type="PANTHER" id="PTHR37809">
    <property type="entry name" value="RIBOSOMAL PROTEIN S12 METHYLTHIOTRANSFERASE ACCESSORY FACTOR YCAO"/>
    <property type="match status" value="1"/>
</dbReference>
<evidence type="ECO:0000313" key="2">
    <source>
        <dbReference type="EMBL" id="MBA8680535.1"/>
    </source>
</evidence>
<dbReference type="AlphaFoldDB" id="A0A7W3FJD0"/>
<keyword evidence="3" id="KW-1185">Reference proteome</keyword>
<organism evidence="2 3">
    <name type="scientific">Stenotrophomonas tumulicola</name>
    <dbReference type="NCBI Taxonomy" id="1685415"/>
    <lineage>
        <taxon>Bacteria</taxon>
        <taxon>Pseudomonadati</taxon>
        <taxon>Pseudomonadota</taxon>
        <taxon>Gammaproteobacteria</taxon>
        <taxon>Lysobacterales</taxon>
        <taxon>Lysobacteraceae</taxon>
        <taxon>Stenotrophomonas</taxon>
    </lineage>
</organism>
<proteinExistence type="predicted"/>
<evidence type="ECO:0000313" key="3">
    <source>
        <dbReference type="Proteomes" id="UP000547058"/>
    </source>
</evidence>
<protein>
    <submittedName>
        <fullName evidence="2">YcaO-like family protein</fullName>
    </submittedName>
</protein>
<feature type="domain" description="YcaO" evidence="1">
    <location>
        <begin position="56"/>
        <end position="409"/>
    </location>
</feature>
<reference evidence="2 3" key="1">
    <citation type="submission" date="2020-08" db="EMBL/GenBank/DDBJ databases">
        <title>Stenotrophomonas tumulicola JCM 30961.</title>
        <authorList>
            <person name="Deng Y."/>
        </authorList>
    </citation>
    <scope>NUCLEOTIDE SEQUENCE [LARGE SCALE GENOMIC DNA]</scope>
    <source>
        <strain evidence="2 3">JCM 30961</strain>
    </source>
</reference>
<dbReference type="InterPro" id="IPR003776">
    <property type="entry name" value="YcaO-like_dom"/>
</dbReference>
<sequence length="409" mass="44027">MTLPEEREFTLAEAERRALQDIGALGLTPRCQSLGTGPCAAWTELHDAHGQLVTGGWGKGEMQAARTGALYEALEHLLTRRHAADQATVLAVDDLIARMPPEAIACLPGALLADQVEETIACRRYENLHDGPDFDYPLALSAPDYVDAPLRDDSFDYTGLRRYASNSGTAIGASVDEALLHALNECIERDAMSLFLLRHFFHARQAPLHVVSCDGLPADTADLYRRVSHLVDADITLLDISNGPGVTTCLAVSHRLYPHTRPYGAGASLNPAHAARRALSELVQSHLGLSCDADALLDARKEAPDLWARLQPWPRLQACLAMDVEQRLATQLLVPATLAEVPAGDVHSQVRQIAAVLGAHGLQAGFAVVHQTALGTALVNVVVPTFERFHLVVIGNVVVPGQRGQALVP</sequence>
<gene>
    <name evidence="2" type="ORF">H4O11_01770</name>
</gene>
<dbReference type="Proteomes" id="UP000547058">
    <property type="component" value="Unassembled WGS sequence"/>
</dbReference>
<accession>A0A7W3FJD0</accession>
<dbReference type="Pfam" id="PF02624">
    <property type="entry name" value="YcaO"/>
    <property type="match status" value="1"/>
</dbReference>
<dbReference type="RefSeq" id="WP_182337721.1">
    <property type="nucleotide sequence ID" value="NZ_JACGXS010000001.1"/>
</dbReference>